<feature type="compositionally biased region" description="Pro residues" evidence="7">
    <location>
        <begin position="327"/>
        <end position="336"/>
    </location>
</feature>
<feature type="region of interest" description="Disordered" evidence="7">
    <location>
        <begin position="935"/>
        <end position="960"/>
    </location>
</feature>
<dbReference type="PROSITE" id="PS50011">
    <property type="entry name" value="PROTEIN_KINASE_DOM"/>
    <property type="match status" value="1"/>
</dbReference>
<dbReference type="SMART" id="SM00220">
    <property type="entry name" value="S_TKc"/>
    <property type="match status" value="1"/>
</dbReference>
<feature type="compositionally biased region" description="Polar residues" evidence="7">
    <location>
        <begin position="613"/>
        <end position="622"/>
    </location>
</feature>
<protein>
    <submittedName>
        <fullName evidence="9">MAP kinase</fullName>
    </submittedName>
</protein>
<feature type="compositionally biased region" description="Low complexity" evidence="7">
    <location>
        <begin position="54"/>
        <end position="79"/>
    </location>
</feature>
<dbReference type="PANTHER" id="PTHR48016:SF48">
    <property type="entry name" value="SERINE_THREONINE-PROTEIN KINASE BCK1_SLK1_SSP31"/>
    <property type="match status" value="1"/>
</dbReference>
<keyword evidence="2" id="KW-0808">Transferase</keyword>
<evidence type="ECO:0000256" key="2">
    <source>
        <dbReference type="ARBA" id="ARBA00022679"/>
    </source>
</evidence>
<evidence type="ECO:0000256" key="4">
    <source>
        <dbReference type="ARBA" id="ARBA00022777"/>
    </source>
</evidence>
<dbReference type="InterPro" id="IPR000719">
    <property type="entry name" value="Prot_kinase_dom"/>
</dbReference>
<reference evidence="9" key="1">
    <citation type="submission" date="2023-03" db="EMBL/GenBank/DDBJ databases">
        <title>Massive genome expansion in bonnet fungi (Mycena s.s.) driven by repeated elements and novel gene families across ecological guilds.</title>
        <authorList>
            <consortium name="Lawrence Berkeley National Laboratory"/>
            <person name="Harder C.B."/>
            <person name="Miyauchi S."/>
            <person name="Viragh M."/>
            <person name="Kuo A."/>
            <person name="Thoen E."/>
            <person name="Andreopoulos B."/>
            <person name="Lu D."/>
            <person name="Skrede I."/>
            <person name="Drula E."/>
            <person name="Henrissat B."/>
            <person name="Morin E."/>
            <person name="Kohler A."/>
            <person name="Barry K."/>
            <person name="LaButti K."/>
            <person name="Morin E."/>
            <person name="Salamov A."/>
            <person name="Lipzen A."/>
            <person name="Mereny Z."/>
            <person name="Hegedus B."/>
            <person name="Baldrian P."/>
            <person name="Stursova M."/>
            <person name="Weitz H."/>
            <person name="Taylor A."/>
            <person name="Grigoriev I.V."/>
            <person name="Nagy L.G."/>
            <person name="Martin F."/>
            <person name="Kauserud H."/>
        </authorList>
    </citation>
    <scope>NUCLEOTIDE SEQUENCE</scope>
    <source>
        <strain evidence="9">9284</strain>
    </source>
</reference>
<dbReference type="SUPFAM" id="SSF56112">
    <property type="entry name" value="Protein kinase-like (PK-like)"/>
    <property type="match status" value="1"/>
</dbReference>
<dbReference type="FunFam" id="1.10.510.10:FF:000182">
    <property type="entry name" value="MAP kinase kinase kinase mkh1"/>
    <property type="match status" value="1"/>
</dbReference>
<dbReference type="AlphaFoldDB" id="A0AAD7FNT3"/>
<feature type="compositionally biased region" description="Low complexity" evidence="7">
    <location>
        <begin position="810"/>
        <end position="821"/>
    </location>
</feature>
<feature type="compositionally biased region" description="Low complexity" evidence="7">
    <location>
        <begin position="692"/>
        <end position="704"/>
    </location>
</feature>
<dbReference type="InterPro" id="IPR008271">
    <property type="entry name" value="Ser/Thr_kinase_AS"/>
</dbReference>
<feature type="compositionally biased region" description="Low complexity" evidence="7">
    <location>
        <begin position="945"/>
        <end position="959"/>
    </location>
</feature>
<evidence type="ECO:0000256" key="5">
    <source>
        <dbReference type="ARBA" id="ARBA00022840"/>
    </source>
</evidence>
<keyword evidence="5 6" id="KW-0067">ATP-binding</keyword>
<proteinExistence type="inferred from homology"/>
<evidence type="ECO:0000313" key="10">
    <source>
        <dbReference type="Proteomes" id="UP001221142"/>
    </source>
</evidence>
<comment type="similarity">
    <text evidence="1">Belongs to the protein kinase superfamily. STE Ser/Thr protein kinase family. MAP kinase kinase kinase subfamily.</text>
</comment>
<evidence type="ECO:0000313" key="9">
    <source>
        <dbReference type="EMBL" id="KAJ7630853.1"/>
    </source>
</evidence>
<feature type="compositionally biased region" description="Basic and acidic residues" evidence="7">
    <location>
        <begin position="360"/>
        <end position="373"/>
    </location>
</feature>
<keyword evidence="4 9" id="KW-0418">Kinase</keyword>
<feature type="compositionally biased region" description="Polar residues" evidence="7">
    <location>
        <begin position="507"/>
        <end position="523"/>
    </location>
</feature>
<feature type="compositionally biased region" description="Polar residues" evidence="7">
    <location>
        <begin position="114"/>
        <end position="128"/>
    </location>
</feature>
<evidence type="ECO:0000256" key="7">
    <source>
        <dbReference type="SAM" id="MobiDB-lite"/>
    </source>
</evidence>
<evidence type="ECO:0000256" key="6">
    <source>
        <dbReference type="PROSITE-ProRule" id="PRU10141"/>
    </source>
</evidence>
<dbReference type="GO" id="GO:0004709">
    <property type="term" value="F:MAP kinase kinase kinase activity"/>
    <property type="evidence" value="ECO:0007669"/>
    <property type="project" value="UniProtKB-ARBA"/>
</dbReference>
<dbReference type="InterPro" id="IPR050538">
    <property type="entry name" value="MAP_kinase_kinase_kinase"/>
</dbReference>
<dbReference type="GO" id="GO:0000196">
    <property type="term" value="P:cell integrity MAPK cascade"/>
    <property type="evidence" value="ECO:0007669"/>
    <property type="project" value="UniProtKB-ARBA"/>
</dbReference>
<feature type="domain" description="Protein kinase" evidence="8">
    <location>
        <begin position="965"/>
        <end position="1230"/>
    </location>
</feature>
<keyword evidence="10" id="KW-1185">Reference proteome</keyword>
<feature type="compositionally biased region" description="Pro residues" evidence="7">
    <location>
        <begin position="456"/>
        <end position="467"/>
    </location>
</feature>
<feature type="region of interest" description="Disordered" evidence="7">
    <location>
        <begin position="245"/>
        <end position="556"/>
    </location>
</feature>
<dbReference type="PANTHER" id="PTHR48016">
    <property type="entry name" value="MAP KINASE KINASE KINASE SSK2-RELATED-RELATED"/>
    <property type="match status" value="1"/>
</dbReference>
<dbReference type="Pfam" id="PF00069">
    <property type="entry name" value="Pkinase"/>
    <property type="match status" value="1"/>
</dbReference>
<feature type="compositionally biased region" description="Polar residues" evidence="7">
    <location>
        <begin position="586"/>
        <end position="605"/>
    </location>
</feature>
<dbReference type="Gene3D" id="1.10.510.10">
    <property type="entry name" value="Transferase(Phosphotransferase) domain 1"/>
    <property type="match status" value="1"/>
</dbReference>
<evidence type="ECO:0000259" key="8">
    <source>
        <dbReference type="PROSITE" id="PS50011"/>
    </source>
</evidence>
<gene>
    <name evidence="9" type="ORF">FB45DRAFT_916735</name>
</gene>
<feature type="compositionally biased region" description="Low complexity" evidence="7">
    <location>
        <begin position="25"/>
        <end position="34"/>
    </location>
</feature>
<name>A0AAD7FNT3_9AGAR</name>
<dbReference type="PROSITE" id="PS00107">
    <property type="entry name" value="PROTEIN_KINASE_ATP"/>
    <property type="match status" value="1"/>
</dbReference>
<dbReference type="InterPro" id="IPR011009">
    <property type="entry name" value="Kinase-like_dom_sf"/>
</dbReference>
<comment type="caution">
    <text evidence="9">The sequence shown here is derived from an EMBL/GenBank/DDBJ whole genome shotgun (WGS) entry which is preliminary data.</text>
</comment>
<dbReference type="PROSITE" id="PS00108">
    <property type="entry name" value="PROTEIN_KINASE_ST"/>
    <property type="match status" value="1"/>
</dbReference>
<evidence type="ECO:0000256" key="1">
    <source>
        <dbReference type="ARBA" id="ARBA00006529"/>
    </source>
</evidence>
<organism evidence="9 10">
    <name type="scientific">Roridomyces roridus</name>
    <dbReference type="NCBI Taxonomy" id="1738132"/>
    <lineage>
        <taxon>Eukaryota</taxon>
        <taxon>Fungi</taxon>
        <taxon>Dikarya</taxon>
        <taxon>Basidiomycota</taxon>
        <taxon>Agaricomycotina</taxon>
        <taxon>Agaricomycetes</taxon>
        <taxon>Agaricomycetidae</taxon>
        <taxon>Agaricales</taxon>
        <taxon>Marasmiineae</taxon>
        <taxon>Mycenaceae</taxon>
        <taxon>Roridomyces</taxon>
    </lineage>
</organism>
<feature type="region of interest" description="Disordered" evidence="7">
    <location>
        <begin position="585"/>
        <end position="856"/>
    </location>
</feature>
<feature type="compositionally biased region" description="Polar residues" evidence="7">
    <location>
        <begin position="638"/>
        <end position="658"/>
    </location>
</feature>
<feature type="compositionally biased region" description="Low complexity" evidence="7">
    <location>
        <begin position="742"/>
        <end position="755"/>
    </location>
</feature>
<dbReference type="InterPro" id="IPR017441">
    <property type="entry name" value="Protein_kinase_ATP_BS"/>
</dbReference>
<keyword evidence="3 6" id="KW-0547">Nucleotide-binding</keyword>
<dbReference type="GO" id="GO:0005524">
    <property type="term" value="F:ATP binding"/>
    <property type="evidence" value="ECO:0007669"/>
    <property type="project" value="UniProtKB-UniRule"/>
</dbReference>
<dbReference type="FunFam" id="3.30.200.20:FF:000387">
    <property type="entry name" value="Serine/threonine-protein kinase STE11"/>
    <property type="match status" value="1"/>
</dbReference>
<feature type="compositionally biased region" description="Low complexity" evidence="7">
    <location>
        <begin position="297"/>
        <end position="309"/>
    </location>
</feature>
<dbReference type="EMBL" id="JARKIF010000009">
    <property type="protein sequence ID" value="KAJ7630853.1"/>
    <property type="molecule type" value="Genomic_DNA"/>
</dbReference>
<evidence type="ECO:0000256" key="3">
    <source>
        <dbReference type="ARBA" id="ARBA00022741"/>
    </source>
</evidence>
<feature type="compositionally biased region" description="Pro residues" evidence="7">
    <location>
        <begin position="822"/>
        <end position="835"/>
    </location>
</feature>
<feature type="binding site" evidence="6">
    <location>
        <position position="994"/>
    </location>
    <ligand>
        <name>ATP</name>
        <dbReference type="ChEBI" id="CHEBI:30616"/>
    </ligand>
</feature>
<dbReference type="Proteomes" id="UP001221142">
    <property type="component" value="Unassembled WGS sequence"/>
</dbReference>
<sequence length="1244" mass="135626">MSGRRRGAQRLVVSNPNPDDDPTSDDGPYSYYTYQPPPLPPTTTRLASRVPRYPSSHPSSLSSPSSTSSPAADEPSTPALFADRRPDSPDLVEIPTKPHYLPKIPAGARPSSRRPATSPTASTPEFHSSHSVSDRVLILVTADSERYVNVDISNATNPAWIRECVFTKLNIFDDEDQRGLSPTKKLFELCRELGDDKGTLKLLVSISSARVHEPSPPLRPATSLSPINGSTILPPFIPYNTFLPLQPKRSRSRNDSVSSTSENLVADPSAGYEADYERDRSHGMNGLTVPSDRPSGRPASPLPQSSRPSSPLPPPRPLYDRNGNMVAPPPPPPPLSPNRATFEDNNLTPPGTQIRVPDVAPEKPPSEQSEQWRNHSQAGPRAKVDTSRRNRPSQHHSDAEDSPAESWVMVSDAEPHPLTPLDSHHSPSSAARARQQLSPASRFKPTSPYTGRPLAIPAPPRNPPPSVPVMSPDARVVAPVSRTAGHPVPSNWPVTYKGPDRPEQKPMPTSSSQWRRLTKTAKSMDNLRGSAMNHPTTLQPGGGRGRIPPLPNNRGGIRDTLLTAGLSASIMGPTPRSVRPLPIKGSSHSSTVVPEFSPVTQNSYGTRIPGSHPSATLMSPSNDPYPRPQSAFGGDTLMSPNSRYQRSMQTSGFGSSLDSDYGRLPRAPSPTHPLPTAYRSSQRPSDVRHSDPLQSPSSPRSPRYVSRERRPGSSSSDTPLAPSEMTRDANLSEDVGRWAAEQFSQFSSSDSSGSGTIMPDMSTFMPTLGKGVGTNMSGSSSLSYESESEDGESGTWLKPPTADRPASILRPRVTHPTFVTPTVPPREPSPAPPPTKSRKGARTNTWAPRPPPEDMYERLEDFFPEHDLDKPVIEASSDSTLAPLPPVPVQEKARVRGKKSIRLVAQERKKLIDRSSRGGGDASFTAVQRKRSTKLWGSKVEEVDTSSLPESPSTSEGPGATTFKWVRGELIGRGTYGRVYLALNATTGEMMAVKQVEIPRTASDKNDSRQVTVVQALKLESETLKVLDHPNIVQYLGFEETPANLSIFLEYVPGGSIGSCLLKHGKFDEEVTKSFTSQILAGLEYLHSQGILHRDLKSDNILVEMTGVCKISDFGISKRTDDHNDAHTAMQGTVFWMAPEVINSQKKGYNFKIDIWSIGCVVLEMWAGTRPWLGEEMVAVMFKLFQSKLPPPVPDGLVLSPLADDFRQKCFAINPEERPPAAELRKHPYLTLSPGWVFDGFASK</sequence>
<feature type="compositionally biased region" description="Low complexity" evidence="7">
    <location>
        <begin position="426"/>
        <end position="441"/>
    </location>
</feature>
<accession>A0AAD7FNT3</accession>
<feature type="region of interest" description="Disordered" evidence="7">
    <location>
        <begin position="1"/>
        <end position="128"/>
    </location>
</feature>